<feature type="non-terminal residue" evidence="2">
    <location>
        <position position="1"/>
    </location>
</feature>
<feature type="compositionally biased region" description="Basic and acidic residues" evidence="1">
    <location>
        <begin position="7"/>
        <end position="18"/>
    </location>
</feature>
<feature type="compositionally biased region" description="Basic and acidic residues" evidence="1">
    <location>
        <begin position="60"/>
        <end position="74"/>
    </location>
</feature>
<protein>
    <submittedName>
        <fullName evidence="2">Oxidoreductase of aldo/keto reductase family, subgroup 1</fullName>
    </submittedName>
</protein>
<organism evidence="2">
    <name type="scientific">uncultured Blastococcus sp</name>
    <dbReference type="NCBI Taxonomy" id="217144"/>
    <lineage>
        <taxon>Bacteria</taxon>
        <taxon>Bacillati</taxon>
        <taxon>Actinomycetota</taxon>
        <taxon>Actinomycetes</taxon>
        <taxon>Geodermatophilales</taxon>
        <taxon>Geodermatophilaceae</taxon>
        <taxon>Blastococcus</taxon>
        <taxon>environmental samples</taxon>
    </lineage>
</organism>
<dbReference type="EMBL" id="CADCTI010000139">
    <property type="protein sequence ID" value="CAA9241528.1"/>
    <property type="molecule type" value="Genomic_DNA"/>
</dbReference>
<evidence type="ECO:0000313" key="2">
    <source>
        <dbReference type="EMBL" id="CAA9241528.1"/>
    </source>
</evidence>
<feature type="compositionally biased region" description="Basic and acidic residues" evidence="1">
    <location>
        <begin position="114"/>
        <end position="136"/>
    </location>
</feature>
<feature type="compositionally biased region" description="Basic residues" evidence="1">
    <location>
        <begin position="172"/>
        <end position="188"/>
    </location>
</feature>
<gene>
    <name evidence="2" type="ORF">AVDCRST_MAG57-1518</name>
</gene>
<feature type="compositionally biased region" description="Basic and acidic residues" evidence="1">
    <location>
        <begin position="200"/>
        <end position="209"/>
    </location>
</feature>
<evidence type="ECO:0000256" key="1">
    <source>
        <dbReference type="SAM" id="MobiDB-lite"/>
    </source>
</evidence>
<sequence length="279" mass="30759">GFRSAHHQPEQRRRDPAARLRRLPGAAGGHRRRRLHRARGGLPAHRHRRDVRQRAGGRRGGREVRDRPERDLRDQQAQQRLPPPGRRAPGVRPVAGRARLRPARPVPHPLAAAGDRRRLRGDVEGAGGDLRRRSGPGDRGLQLPAPPPAPAVRRDRGPAGGQPDRGAPLSRAGRRAGVRRRARDRHRGLVADRPGQGARRPGDHRDRRAGGPHAGPGGAAVAHPAWRRRVPEVGDPGAGRAELRPLRLRARPGRHGRDHCPGPRRAHRPRPRHVQLPSV</sequence>
<name>A0A6J4I3F2_9ACTN</name>
<proteinExistence type="predicted"/>
<feature type="compositionally biased region" description="Low complexity" evidence="1">
    <location>
        <begin position="87"/>
        <end position="97"/>
    </location>
</feature>
<feature type="non-terminal residue" evidence="2">
    <location>
        <position position="279"/>
    </location>
</feature>
<feature type="compositionally biased region" description="Basic residues" evidence="1">
    <location>
        <begin position="29"/>
        <end position="59"/>
    </location>
</feature>
<accession>A0A6J4I3F2</accession>
<dbReference type="AlphaFoldDB" id="A0A6J4I3F2"/>
<feature type="compositionally biased region" description="Basic residues" evidence="1">
    <location>
        <begin position="246"/>
        <end position="273"/>
    </location>
</feature>
<reference evidence="2" key="1">
    <citation type="submission" date="2020-02" db="EMBL/GenBank/DDBJ databases">
        <authorList>
            <person name="Meier V. D."/>
        </authorList>
    </citation>
    <scope>NUCLEOTIDE SEQUENCE</scope>
    <source>
        <strain evidence="2">AVDCRST_MAG57</strain>
    </source>
</reference>
<feature type="region of interest" description="Disordered" evidence="1">
    <location>
        <begin position="1"/>
        <end position="279"/>
    </location>
</feature>